<proteinExistence type="predicted"/>
<dbReference type="RefSeq" id="WP_145066104.1">
    <property type="nucleotide sequence ID" value="NZ_CP036287.1"/>
</dbReference>
<dbReference type="EMBL" id="CP036287">
    <property type="protein sequence ID" value="QDU67715.1"/>
    <property type="molecule type" value="Genomic_DNA"/>
</dbReference>
<evidence type="ECO:0000313" key="2">
    <source>
        <dbReference type="EMBL" id="QDU67715.1"/>
    </source>
</evidence>
<evidence type="ECO:0000259" key="1">
    <source>
        <dbReference type="Pfam" id="PF09343"/>
    </source>
</evidence>
<dbReference type="Proteomes" id="UP000316921">
    <property type="component" value="Chromosome"/>
</dbReference>
<protein>
    <recommendedName>
        <fullName evidence="1">DUF2460 domain-containing protein</fullName>
    </recommendedName>
</protein>
<organism evidence="2 3">
    <name type="scientific">Engelhardtia mirabilis</name>
    <dbReference type="NCBI Taxonomy" id="2528011"/>
    <lineage>
        <taxon>Bacteria</taxon>
        <taxon>Pseudomonadati</taxon>
        <taxon>Planctomycetota</taxon>
        <taxon>Planctomycetia</taxon>
        <taxon>Planctomycetia incertae sedis</taxon>
        <taxon>Engelhardtia</taxon>
    </lineage>
</organism>
<name>A0A518BL67_9BACT</name>
<accession>A0A518BL67</accession>
<dbReference type="InterPro" id="IPR011740">
    <property type="entry name" value="DUF2460"/>
</dbReference>
<keyword evidence="3" id="KW-1185">Reference proteome</keyword>
<sequence>MAFDEVVFPLTPSYGTSDSVDHGGDHFQSKGGRLFYVAHSGDPVRRWNLQLDRRQKTEIANLSRFMLARRGGRNGFRFTDPRDYTTNQDGRSAYGYLDTLIGIGDGSTRAFQLLKNYISGSSAVSRIITKPVPSEFAAGVNGVLTDPSDYSLDATTGIVTFDTAPSLGLAVTAGYEFHIPVSAGPQADRGFGVQFDAYNSETGVDLDLIELLPEDATQPLTIGHRGSTTSDNPSGYVAVERLGPLVWEITDSSTTGWLLPDPQGLWPGGPYYALVNNSGTSKAVQYPSGAVTFGAVSASSARRVFLVRNSTTGQYTWTLL</sequence>
<gene>
    <name evidence="2" type="ORF">Pla133_28030</name>
</gene>
<evidence type="ECO:0000313" key="3">
    <source>
        <dbReference type="Proteomes" id="UP000316921"/>
    </source>
</evidence>
<feature type="domain" description="DUF2460" evidence="1">
    <location>
        <begin position="4"/>
        <end position="181"/>
    </location>
</feature>
<reference evidence="2 3" key="1">
    <citation type="submission" date="2019-02" db="EMBL/GenBank/DDBJ databases">
        <title>Deep-cultivation of Planctomycetes and their phenomic and genomic characterization uncovers novel biology.</title>
        <authorList>
            <person name="Wiegand S."/>
            <person name="Jogler M."/>
            <person name="Boedeker C."/>
            <person name="Pinto D."/>
            <person name="Vollmers J."/>
            <person name="Rivas-Marin E."/>
            <person name="Kohn T."/>
            <person name="Peeters S.H."/>
            <person name="Heuer A."/>
            <person name="Rast P."/>
            <person name="Oberbeckmann S."/>
            <person name="Bunk B."/>
            <person name="Jeske O."/>
            <person name="Meyerdierks A."/>
            <person name="Storesund J.E."/>
            <person name="Kallscheuer N."/>
            <person name="Luecker S."/>
            <person name="Lage O.M."/>
            <person name="Pohl T."/>
            <person name="Merkel B.J."/>
            <person name="Hornburger P."/>
            <person name="Mueller R.-W."/>
            <person name="Bruemmer F."/>
            <person name="Labrenz M."/>
            <person name="Spormann A.M."/>
            <person name="Op den Camp H."/>
            <person name="Overmann J."/>
            <person name="Amann R."/>
            <person name="Jetten M.S.M."/>
            <person name="Mascher T."/>
            <person name="Medema M.H."/>
            <person name="Devos D.P."/>
            <person name="Kaster A.-K."/>
            <person name="Ovreas L."/>
            <person name="Rohde M."/>
            <person name="Galperin M.Y."/>
            <person name="Jogler C."/>
        </authorList>
    </citation>
    <scope>NUCLEOTIDE SEQUENCE [LARGE SCALE GENOMIC DNA]</scope>
    <source>
        <strain evidence="2 3">Pla133</strain>
    </source>
</reference>
<dbReference type="AlphaFoldDB" id="A0A518BL67"/>
<dbReference type="KEGG" id="pbap:Pla133_28030"/>
<dbReference type="Pfam" id="PF09343">
    <property type="entry name" value="DUF2460"/>
    <property type="match status" value="1"/>
</dbReference>